<feature type="compositionally biased region" description="Basic residues" evidence="1">
    <location>
        <begin position="44"/>
        <end position="53"/>
    </location>
</feature>
<feature type="compositionally biased region" description="Polar residues" evidence="1">
    <location>
        <begin position="22"/>
        <end position="32"/>
    </location>
</feature>
<feature type="compositionally biased region" description="Basic and acidic residues" evidence="1">
    <location>
        <begin position="1"/>
        <end position="16"/>
    </location>
</feature>
<dbReference type="Proteomes" id="UP000521199">
    <property type="component" value="Unassembled WGS sequence"/>
</dbReference>
<name>A0A7W8G0T9_9GAMM</name>
<organism evidence="2 3">
    <name type="scientific">Chiayiivirga flava</name>
    <dbReference type="NCBI Taxonomy" id="659595"/>
    <lineage>
        <taxon>Bacteria</taxon>
        <taxon>Pseudomonadati</taxon>
        <taxon>Pseudomonadota</taxon>
        <taxon>Gammaproteobacteria</taxon>
        <taxon>Lysobacterales</taxon>
        <taxon>Lysobacteraceae</taxon>
        <taxon>Chiayiivirga</taxon>
    </lineage>
</organism>
<evidence type="ECO:0000313" key="3">
    <source>
        <dbReference type="Proteomes" id="UP000521199"/>
    </source>
</evidence>
<gene>
    <name evidence="2" type="ORF">HNQ52_000506</name>
</gene>
<reference evidence="2 3" key="1">
    <citation type="submission" date="2020-08" db="EMBL/GenBank/DDBJ databases">
        <title>Genomic Encyclopedia of Type Strains, Phase IV (KMG-IV): sequencing the most valuable type-strain genomes for metagenomic binning, comparative biology and taxonomic classification.</title>
        <authorList>
            <person name="Goeker M."/>
        </authorList>
    </citation>
    <scope>NUCLEOTIDE SEQUENCE [LARGE SCALE GENOMIC DNA]</scope>
    <source>
        <strain evidence="2 3">DSM 24163</strain>
    </source>
</reference>
<protein>
    <submittedName>
        <fullName evidence="2">Uncharacterized protein</fullName>
    </submittedName>
</protein>
<feature type="region of interest" description="Disordered" evidence="1">
    <location>
        <begin position="1"/>
        <end position="53"/>
    </location>
</feature>
<dbReference type="EMBL" id="JACHHP010000001">
    <property type="protein sequence ID" value="MBB5206990.1"/>
    <property type="molecule type" value="Genomic_DNA"/>
</dbReference>
<keyword evidence="3" id="KW-1185">Reference proteome</keyword>
<evidence type="ECO:0000313" key="2">
    <source>
        <dbReference type="EMBL" id="MBB5206990.1"/>
    </source>
</evidence>
<accession>A0A7W8G0T9</accession>
<comment type="caution">
    <text evidence="2">The sequence shown here is derived from an EMBL/GenBank/DDBJ whole genome shotgun (WGS) entry which is preliminary data.</text>
</comment>
<dbReference type="AlphaFoldDB" id="A0A7W8G0T9"/>
<proteinExistence type="predicted"/>
<evidence type="ECO:0000256" key="1">
    <source>
        <dbReference type="SAM" id="MobiDB-lite"/>
    </source>
</evidence>
<sequence>MQPAEKDTHSAEKEMHPAGSETHPTGQETQSALRLELRQPAARLRTHRVAHQR</sequence>